<dbReference type="Gene3D" id="2.60.120.260">
    <property type="entry name" value="Galactose-binding domain-like"/>
    <property type="match status" value="1"/>
</dbReference>
<feature type="domain" description="SGNH hydrolase-type esterase" evidence="1">
    <location>
        <begin position="161"/>
        <end position="352"/>
    </location>
</feature>
<protein>
    <submittedName>
        <fullName evidence="4">Endoglucanase E</fullName>
        <ecNumber evidence="4">3.2.1.4</ecNumber>
    </submittedName>
    <submittedName>
        <fullName evidence="3">Esterase, SGNH hydrolase-type</fullName>
    </submittedName>
</protein>
<dbReference type="CDD" id="cd01831">
    <property type="entry name" value="Endoglucanase_E_like"/>
    <property type="match status" value="1"/>
</dbReference>
<dbReference type="OrthoDB" id="9801375at2"/>
<dbReference type="Pfam" id="PF13472">
    <property type="entry name" value="Lipase_GDSL_2"/>
    <property type="match status" value="1"/>
</dbReference>
<sequence length="388" mass="42754">MASSYPKRLLARTLIPLLLIGCARVILGPPGAPPQRQHIEADHPLIRYTGRFDFSAPKAPVFDWPGVSIEAAFEGTSCAIHLVDGNNNYNVSVDGKPASVLRTSERDIYVLAQGLAEGRHTVRLTRRTESGFGPGTFHGFLLDPGRTLVALPPRRDRRLLFIGDSFTAGYGNEGQLGCQFSRGTENVERAYAALVARELGAEFSILAKSGRGVVRNYAEPGPVSAKPMPAYFSQARAEQEQPLWDFRRWAPDAVVINLGTNDFSTVPHPEREAFMGGYEALLAAVRRAYPDVPLFCVAGPRMKEPGVELIEAVVERQRSRDGGRTHLALIRDTLEVPQDYGCDMHPNLTGHRKIADQLKPLLTSVLGWQETEEVRLDDSFPETSLQAE</sequence>
<keyword evidence="4" id="KW-0378">Hydrolase</keyword>
<dbReference type="RefSeq" id="WP_002615510.1">
    <property type="nucleotide sequence ID" value="NC_014623.1"/>
</dbReference>
<dbReference type="SUPFAM" id="SSF52266">
    <property type="entry name" value="SGNH hydrolase"/>
    <property type="match status" value="1"/>
</dbReference>
<reference evidence="4 6" key="1">
    <citation type="submission" date="2006-04" db="EMBL/GenBank/DDBJ databases">
        <authorList>
            <person name="Nierman W.C."/>
        </authorList>
    </citation>
    <scope>NUCLEOTIDE SEQUENCE [LARGE SCALE GENOMIC DNA]</scope>
    <source>
        <strain evidence="4 6">DW4/3-1</strain>
    </source>
</reference>
<keyword evidence="5" id="KW-1185">Reference proteome</keyword>
<dbReference type="Pfam" id="PF17996">
    <property type="entry name" value="CE2_N"/>
    <property type="match status" value="1"/>
</dbReference>
<dbReference type="STRING" id="378806.STAUR_7625"/>
<dbReference type="GO" id="GO:0008810">
    <property type="term" value="F:cellulase activity"/>
    <property type="evidence" value="ECO:0007669"/>
    <property type="project" value="UniProtKB-EC"/>
</dbReference>
<accession>Q08XP7</accession>
<dbReference type="GO" id="GO:0052689">
    <property type="term" value="F:carboxylic ester hydrolase activity"/>
    <property type="evidence" value="ECO:0007669"/>
    <property type="project" value="InterPro"/>
</dbReference>
<gene>
    <name evidence="3" type="ordered locus">STAUR_7625</name>
    <name evidence="4" type="ORF">STIAU_5743</name>
</gene>
<name>Q08XP7_STIAD</name>
<dbReference type="KEGG" id="sur:STAUR_7625"/>
<dbReference type="Gene3D" id="3.40.50.1110">
    <property type="entry name" value="SGNH hydrolase"/>
    <property type="match status" value="1"/>
</dbReference>
<dbReference type="HOGENOM" id="CLU_042506_2_0_7"/>
<dbReference type="InterPro" id="IPR040794">
    <property type="entry name" value="CE2_N"/>
</dbReference>
<reference evidence="3 5" key="2">
    <citation type="journal article" date="2011" name="Mol. Biol. Evol.">
        <title>Comparative genomic analysis of fruiting body formation in Myxococcales.</title>
        <authorList>
            <person name="Huntley S."/>
            <person name="Hamann N."/>
            <person name="Wegener-Feldbrugge S."/>
            <person name="Treuner-Lange A."/>
            <person name="Kube M."/>
            <person name="Reinhardt R."/>
            <person name="Klages S."/>
            <person name="Muller R."/>
            <person name="Ronning C.M."/>
            <person name="Nierman W.C."/>
            <person name="Sogaard-Andersen L."/>
        </authorList>
    </citation>
    <scope>NUCLEOTIDE SEQUENCE [LARGE SCALE GENOMIC DNA]</scope>
    <source>
        <strain evidence="3 5">DW4/3-1</strain>
    </source>
</reference>
<proteinExistence type="predicted"/>
<evidence type="ECO:0000313" key="4">
    <source>
        <dbReference type="EMBL" id="EAU65236.1"/>
    </source>
</evidence>
<dbReference type="InterPro" id="IPR052762">
    <property type="entry name" value="PCW_deacetylase/CE"/>
</dbReference>
<dbReference type="AlphaFoldDB" id="Q08XP7"/>
<dbReference type="eggNOG" id="COG2755">
    <property type="taxonomic scope" value="Bacteria"/>
</dbReference>
<dbReference type="InterPro" id="IPR013830">
    <property type="entry name" value="SGNH_hydro"/>
</dbReference>
<dbReference type="EC" id="3.2.1.4" evidence="4"/>
<evidence type="ECO:0000259" key="1">
    <source>
        <dbReference type="Pfam" id="PF13472"/>
    </source>
</evidence>
<dbReference type="Proteomes" id="UP000032702">
    <property type="component" value="Unassembled WGS sequence"/>
</dbReference>
<dbReference type="PANTHER" id="PTHR37834:SF2">
    <property type="entry name" value="ESTERASE, SGNH HYDROLASE-TYPE"/>
    <property type="match status" value="1"/>
</dbReference>
<dbReference type="PANTHER" id="PTHR37834">
    <property type="entry name" value="GDSL-LIKE LIPASE/ACYLHYDROLASE DOMAIN PROTEIN (AFU_ORTHOLOGUE AFUA_2G00620)"/>
    <property type="match status" value="1"/>
</dbReference>
<dbReference type="EMBL" id="CP002271">
    <property type="protein sequence ID" value="ADO75380.1"/>
    <property type="molecule type" value="Genomic_DNA"/>
</dbReference>
<feature type="domain" description="Carbohydrate esterase 2 N-terminal" evidence="2">
    <location>
        <begin position="48"/>
        <end position="152"/>
    </location>
</feature>
<organism evidence="4 6">
    <name type="scientific">Stigmatella aurantiaca (strain DW4/3-1)</name>
    <dbReference type="NCBI Taxonomy" id="378806"/>
    <lineage>
        <taxon>Bacteria</taxon>
        <taxon>Pseudomonadati</taxon>
        <taxon>Myxococcota</taxon>
        <taxon>Myxococcia</taxon>
        <taxon>Myxococcales</taxon>
        <taxon>Cystobacterineae</taxon>
        <taxon>Archangiaceae</taxon>
        <taxon>Stigmatella</taxon>
    </lineage>
</organism>
<keyword evidence="4" id="KW-0326">Glycosidase</keyword>
<dbReference type="EMBL" id="AAMD01000088">
    <property type="protein sequence ID" value="EAU65236.1"/>
    <property type="molecule type" value="Genomic_DNA"/>
</dbReference>
<dbReference type="InterPro" id="IPR036514">
    <property type="entry name" value="SGNH_hydro_sf"/>
</dbReference>
<evidence type="ECO:0000313" key="6">
    <source>
        <dbReference type="Proteomes" id="UP000032702"/>
    </source>
</evidence>
<evidence type="ECO:0000259" key="2">
    <source>
        <dbReference type="Pfam" id="PF17996"/>
    </source>
</evidence>
<evidence type="ECO:0000313" key="5">
    <source>
        <dbReference type="Proteomes" id="UP000001351"/>
    </source>
</evidence>
<dbReference type="InterPro" id="IPR037461">
    <property type="entry name" value="CtCE2-like_dom"/>
</dbReference>
<dbReference type="Proteomes" id="UP000001351">
    <property type="component" value="Chromosome"/>
</dbReference>
<evidence type="ECO:0000313" key="3">
    <source>
        <dbReference type="EMBL" id="ADO75380.1"/>
    </source>
</evidence>